<dbReference type="PANTHER" id="PTHR15036">
    <property type="entry name" value="PIKACHURIN-LIKE PROTEIN"/>
    <property type="match status" value="1"/>
</dbReference>
<reference evidence="2" key="3">
    <citation type="submission" date="2021-06" db="EMBL/GenBank/DDBJ databases">
        <title>Chromosome-level genome assembly for S. haematobium.</title>
        <authorList>
            <person name="Stroehlein A.J."/>
        </authorList>
    </citation>
    <scope>NUCLEOTIDE SEQUENCE</scope>
</reference>
<dbReference type="Gene3D" id="2.60.120.200">
    <property type="match status" value="2"/>
</dbReference>
<evidence type="ECO:0000256" key="1">
    <source>
        <dbReference type="PROSITE-ProRule" id="PRU00122"/>
    </source>
</evidence>
<reference evidence="2" key="1">
    <citation type="journal article" date="2012" name="Nat. Genet.">
        <title>Whole-genome sequence of Schistosoma haematobium.</title>
        <authorList>
            <person name="Young N.D."/>
            <person name="Jex A.R."/>
            <person name="Li B."/>
            <person name="Liu S."/>
            <person name="Yang L."/>
            <person name="Xiong Z."/>
            <person name="Li Y."/>
            <person name="Cantacessi C."/>
            <person name="Hall R.S."/>
            <person name="Xu X."/>
            <person name="Chen F."/>
            <person name="Wu X."/>
            <person name="Zerlotini A."/>
            <person name="Oliveira G."/>
            <person name="Hofmann A."/>
            <person name="Zhang G."/>
            <person name="Fang X."/>
            <person name="Kang Y."/>
            <person name="Campbell B.E."/>
            <person name="Loukas A."/>
            <person name="Ranganathan S."/>
            <person name="Rollinson D."/>
            <person name="Rinaldi G."/>
            <person name="Brindley P.J."/>
            <person name="Yang H."/>
            <person name="Wang J."/>
            <person name="Wang J."/>
            <person name="Gasser R.B."/>
        </authorList>
    </citation>
    <scope>NUCLEOTIDE SEQUENCE</scope>
</reference>
<comment type="caution">
    <text evidence="2">The sequence shown here is derived from an EMBL/GenBank/DDBJ whole genome shotgun (WGS) entry which is preliminary data.</text>
</comment>
<dbReference type="Proteomes" id="UP000471633">
    <property type="component" value="Unassembled WGS sequence"/>
</dbReference>
<evidence type="ECO:0000313" key="2">
    <source>
        <dbReference type="EMBL" id="KAH9593957.1"/>
    </source>
</evidence>
<reference evidence="2" key="4">
    <citation type="journal article" date="2022" name="PLoS Pathog.">
        <title>Chromosome-level genome of Schistosoma haematobium underpins genome-wide explorations of molecular variation.</title>
        <authorList>
            <person name="Stroehlein A.J."/>
            <person name="Korhonen P.K."/>
            <person name="Lee V.V."/>
            <person name="Ralph S.A."/>
            <person name="Mentink-Kane M."/>
            <person name="You H."/>
            <person name="McManus D.P."/>
            <person name="Tchuente L.T."/>
            <person name="Stothard J.R."/>
            <person name="Kaur P."/>
            <person name="Dudchenko O."/>
            <person name="Aiden E.L."/>
            <person name="Yang B."/>
            <person name="Yang H."/>
            <person name="Emery A.M."/>
            <person name="Webster B.L."/>
            <person name="Brindley P.J."/>
            <person name="Rollinson D."/>
            <person name="Chang B.C.H."/>
            <person name="Gasser R.B."/>
            <person name="Young N.D."/>
        </authorList>
    </citation>
    <scope>NUCLEOTIDE SEQUENCE</scope>
</reference>
<dbReference type="Gene3D" id="2.10.25.10">
    <property type="entry name" value="Laminin"/>
    <property type="match status" value="1"/>
</dbReference>
<accession>A0A6A5D572</accession>
<proteinExistence type="predicted"/>
<protein>
    <submittedName>
        <fullName evidence="2">Neurexin-3-beta</fullName>
    </submittedName>
</protein>
<dbReference type="SMART" id="SM00282">
    <property type="entry name" value="LamG"/>
    <property type="match status" value="2"/>
</dbReference>
<keyword evidence="3" id="KW-1185">Reference proteome</keyword>
<dbReference type="InterPro" id="IPR001791">
    <property type="entry name" value="Laminin_G"/>
</dbReference>
<evidence type="ECO:0000313" key="3">
    <source>
        <dbReference type="Proteomes" id="UP000471633"/>
    </source>
</evidence>
<gene>
    <name evidence="2" type="primary">NRXN3_2</name>
    <name evidence="2" type="ORF">MS3_00002865</name>
</gene>
<sequence length="1007" mass="115488">MLDSFQINLEKLDNTMQKFKNISQTCNVCPSSKKTSMNNGNEITTTKGKLKTLSIMDMFHRQRLLTNIHNSTNALQTTIKRNYDNTHFYSVTFKEADCYLHNPSMHLYEIFNVQFSFRTSQENGLLLFNSNKQGVDFIAFELIRSYLNFAFDMGSGSQHYSLTMYEVTDSRWHHVELSRIDLENNTLQLYIDRYKFNEQSIMIPVINGDTSRNFNLNDPLFIGGTPQYTFLKWREKLNSYHGFQGCFGNFSINGLPAYNLLNKAKQKYISNWTIPVCYDQIIPGCFERPNYALNCNEIQRYPKHHTINRDGKKEKLNSQMSKPYCLNDGLCLHSWTTNKCACELTSFEGDRCTRAGTTFLYGSNQDQRINVNINNWTMTTMSETIGYLRFMYKDRLRNTRKDEFTLGIQMLPMKSNSKSSHSIFTIATLLFITNLKQTGDFIHLFLESDRLKLNYDMGGGIIHIIGPNLPVNDGFYHRIRGYRLDHRVILEVDNTRQMYEVNTTAFTSSVLVWHVETGASSTRFRLFSMVVSSSLSRFCVYYNGLLLNDLAAGLSYLPFIQVARFGKVEYVPTFQPLLPTSRSVDELISFESKNVDIQSTSNIPADSATTYINQDDYNKDVIKDVLKRSSQSSEITNSILRFPLSNFKNYTNIISNDSSNNNNNKHTDNINQYQMNRNKWNLKDVNNHINIWLLTGLGCTGLVLFIFLTFLAYKCHYTKYANTRFLHPRETTLDRQYFSHKSVDNNPSPTDCLLKLNDIHFNIVPNYLEVYTDQSVSTSNNTLKLLDSSRYPSVSNVKPTSLIFVNESIKLPMNSLITENECMIHNNPISHVCHINVNNAPIDDSVKSTLSPIKMFFSCKYVAFAFPIRAFTSASDLPCSSMMLPKYVKVFTSSKSSPSIVIGLVHAVLYQRILLFRLCILRPTAAEAAATLVVFSCICCCVWDRRARSPVKSISSNCVIDVHCIPFFPSDVDVFMIQSITGRKRKAESKQPCLIPVFTSNEFVDTI</sequence>
<dbReference type="GeneID" id="75577026"/>
<dbReference type="CTD" id="75577026"/>
<dbReference type="InterPro" id="IPR050372">
    <property type="entry name" value="Neurexin-related_CASP"/>
</dbReference>
<organism evidence="2 3">
    <name type="scientific">Schistosoma haematobium</name>
    <name type="common">Blood fluke</name>
    <dbReference type="NCBI Taxonomy" id="6185"/>
    <lineage>
        <taxon>Eukaryota</taxon>
        <taxon>Metazoa</taxon>
        <taxon>Spiralia</taxon>
        <taxon>Lophotrochozoa</taxon>
        <taxon>Platyhelminthes</taxon>
        <taxon>Trematoda</taxon>
        <taxon>Digenea</taxon>
        <taxon>Strigeidida</taxon>
        <taxon>Schistosomatoidea</taxon>
        <taxon>Schistosomatidae</taxon>
        <taxon>Schistosoma</taxon>
    </lineage>
</organism>
<dbReference type="EMBL" id="AMPZ03000001">
    <property type="protein sequence ID" value="KAH9593957.1"/>
    <property type="molecule type" value="Genomic_DNA"/>
</dbReference>
<dbReference type="CDD" id="cd00110">
    <property type="entry name" value="LamG"/>
    <property type="match status" value="2"/>
</dbReference>
<dbReference type="InterPro" id="IPR013320">
    <property type="entry name" value="ConA-like_dom_sf"/>
</dbReference>
<reference evidence="2" key="2">
    <citation type="journal article" date="2019" name="Gigascience">
        <title>High-quality Schistosoma haematobium genome achieved by single-molecule and long-range sequencing.</title>
        <authorList>
            <person name="Stroehlein A.J."/>
            <person name="Korhonen P.K."/>
            <person name="Chong T.M."/>
            <person name="Lim Y.L."/>
            <person name="Chan K.G."/>
            <person name="Webster B."/>
            <person name="Rollinson D."/>
            <person name="Brindley P.J."/>
            <person name="Gasser R.B."/>
            <person name="Young N.D."/>
        </authorList>
    </citation>
    <scope>NUCLEOTIDE SEQUENCE</scope>
</reference>
<dbReference type="AlphaFoldDB" id="A0A6A5D572"/>
<dbReference type="SUPFAM" id="SSF49899">
    <property type="entry name" value="Concanavalin A-like lectins/glucanases"/>
    <property type="match status" value="2"/>
</dbReference>
<dbReference type="PROSITE" id="PS50025">
    <property type="entry name" value="LAM_G_DOMAIN"/>
    <property type="match status" value="1"/>
</dbReference>
<name>A0A6A5D572_SCHHA</name>
<comment type="caution">
    <text evidence="1">Lacks conserved residue(s) required for the propagation of feature annotation.</text>
</comment>
<dbReference type="Pfam" id="PF02210">
    <property type="entry name" value="Laminin_G_2"/>
    <property type="match status" value="2"/>
</dbReference>
<dbReference type="PANTHER" id="PTHR15036:SF89">
    <property type="entry name" value="NEUREXIN 1, ISOFORM F"/>
    <property type="match status" value="1"/>
</dbReference>
<dbReference type="RefSeq" id="XP_051073174.1">
    <property type="nucleotide sequence ID" value="XM_051210519.1"/>
</dbReference>